<comment type="caution">
    <text evidence="1">The sequence shown here is derived from an EMBL/GenBank/DDBJ whole genome shotgun (WGS) entry which is preliminary data.</text>
</comment>
<dbReference type="EMBL" id="LNQE01000151">
    <property type="protein sequence ID" value="KUG28941.1"/>
    <property type="molecule type" value="Genomic_DNA"/>
</dbReference>
<name>A0A0W8G744_9ZZZZ</name>
<proteinExistence type="predicted"/>
<sequence length="203" mass="21531">MHDGKTPYTVEISLDERGMGRISSLLAAGVGVGVPGPCRLDAFLGDILGLDPGYVRDRLRTIFVNGQPVDDITRAMLAPGDELALSVAMPGLVGICMRLDSPFKSFRGDITHGRAASRSHADGHCGMVTLKLFNFIALEIGPGLLTRGVTISAERLLRAVGDGDGILAARYGDADCEVPALVAQLAQRPDAPHFVRAMRNTPL</sequence>
<gene>
    <name evidence="1" type="ORF">ASZ90_001178</name>
</gene>
<evidence type="ECO:0000313" key="1">
    <source>
        <dbReference type="EMBL" id="KUG28941.1"/>
    </source>
</evidence>
<protein>
    <submittedName>
        <fullName evidence="1">Uncharacterized protein</fullName>
    </submittedName>
</protein>
<dbReference type="AlphaFoldDB" id="A0A0W8G744"/>
<organism evidence="1">
    <name type="scientific">hydrocarbon metagenome</name>
    <dbReference type="NCBI Taxonomy" id="938273"/>
    <lineage>
        <taxon>unclassified sequences</taxon>
        <taxon>metagenomes</taxon>
        <taxon>ecological metagenomes</taxon>
    </lineage>
</organism>
<accession>A0A0W8G744</accession>
<reference evidence="1" key="1">
    <citation type="journal article" date="2015" name="Proc. Natl. Acad. Sci. U.S.A.">
        <title>Networks of energetic and metabolic interactions define dynamics in microbial communities.</title>
        <authorList>
            <person name="Embree M."/>
            <person name="Liu J.K."/>
            <person name="Al-Bassam M.M."/>
            <person name="Zengler K."/>
        </authorList>
    </citation>
    <scope>NUCLEOTIDE SEQUENCE</scope>
</reference>